<evidence type="ECO:0000313" key="3">
    <source>
        <dbReference type="Proteomes" id="UP000268014"/>
    </source>
</evidence>
<gene>
    <name evidence="2" type="ORF">HPLM_LOCUS177</name>
</gene>
<reference evidence="2 3" key="1">
    <citation type="submission" date="2018-11" db="EMBL/GenBank/DDBJ databases">
        <authorList>
            <consortium name="Pathogen Informatics"/>
        </authorList>
    </citation>
    <scope>NUCLEOTIDE SEQUENCE [LARGE SCALE GENOMIC DNA]</scope>
    <source>
        <strain evidence="2 3">MHpl1</strain>
    </source>
</reference>
<feature type="transmembrane region" description="Helical" evidence="1">
    <location>
        <begin position="30"/>
        <end position="56"/>
    </location>
</feature>
<feature type="transmembrane region" description="Helical" evidence="1">
    <location>
        <begin position="104"/>
        <end position="124"/>
    </location>
</feature>
<dbReference type="AlphaFoldDB" id="A0A3P7VTL3"/>
<sequence>MHYPHAVGPKIGCSERYTHYKGRMMYNFRFLFTEVILSFALCEISGNALRILYFFYDNDQLVATVFSTLYDCFYEMIMPLETCCLVERLTATLCFQSYEKNRKWFLLALSQPFCVGVAFLSNYIKRRQWTFASANLVAANLFSGEAIMPFMVGDKRESLLPIIS</sequence>
<evidence type="ECO:0000313" key="2">
    <source>
        <dbReference type="EMBL" id="VDO04685.1"/>
    </source>
</evidence>
<keyword evidence="1" id="KW-0472">Membrane</keyword>
<keyword evidence="1" id="KW-0812">Transmembrane</keyword>
<protein>
    <submittedName>
        <fullName evidence="2">Uncharacterized protein</fullName>
    </submittedName>
</protein>
<dbReference type="PANTHER" id="PTHR47518:SF9">
    <property type="entry name" value="SERPENTINE RECEPTOR, CLASS T"/>
    <property type="match status" value="1"/>
</dbReference>
<dbReference type="EMBL" id="UZAF01000096">
    <property type="protein sequence ID" value="VDO04685.1"/>
    <property type="molecule type" value="Genomic_DNA"/>
</dbReference>
<evidence type="ECO:0000256" key="1">
    <source>
        <dbReference type="SAM" id="Phobius"/>
    </source>
</evidence>
<accession>A0A3P7VTL3</accession>
<dbReference type="OrthoDB" id="5820709at2759"/>
<name>A0A3P7VTL3_HAEPC</name>
<organism evidence="2 3">
    <name type="scientific">Haemonchus placei</name>
    <name type="common">Barber's pole worm</name>
    <dbReference type="NCBI Taxonomy" id="6290"/>
    <lineage>
        <taxon>Eukaryota</taxon>
        <taxon>Metazoa</taxon>
        <taxon>Ecdysozoa</taxon>
        <taxon>Nematoda</taxon>
        <taxon>Chromadorea</taxon>
        <taxon>Rhabditida</taxon>
        <taxon>Rhabditina</taxon>
        <taxon>Rhabditomorpha</taxon>
        <taxon>Strongyloidea</taxon>
        <taxon>Trichostrongylidae</taxon>
        <taxon>Haemonchus</taxon>
    </lineage>
</organism>
<dbReference type="PANTHER" id="PTHR47518">
    <property type="entry name" value="SERPENTINE RECEPTOR CLASS EPSILON-13-RELATED"/>
    <property type="match status" value="1"/>
</dbReference>
<dbReference type="InterPro" id="IPR052854">
    <property type="entry name" value="Serpentine_rcpt_epsilon"/>
</dbReference>
<dbReference type="Proteomes" id="UP000268014">
    <property type="component" value="Unassembled WGS sequence"/>
</dbReference>
<proteinExistence type="predicted"/>
<keyword evidence="3" id="KW-1185">Reference proteome</keyword>
<keyword evidence="1" id="KW-1133">Transmembrane helix</keyword>